<dbReference type="Pfam" id="PF07800">
    <property type="entry name" value="DUF1644"/>
    <property type="match status" value="1"/>
</dbReference>
<protein>
    <recommendedName>
        <fullName evidence="2">C2H2-type domain-containing protein</fullName>
    </recommendedName>
</protein>
<dbReference type="InterPro" id="IPR012866">
    <property type="entry name" value="DUF1644"/>
</dbReference>
<evidence type="ECO:0000313" key="4">
    <source>
        <dbReference type="Proteomes" id="UP000239757"/>
    </source>
</evidence>
<name>A0A2P5YIL9_GOSBA</name>
<dbReference type="EMBL" id="KZ663155">
    <property type="protein sequence ID" value="PPS15443.1"/>
    <property type="molecule type" value="Genomic_DNA"/>
</dbReference>
<feature type="domain" description="C2H2-type" evidence="2">
    <location>
        <begin position="70"/>
        <end position="99"/>
    </location>
</feature>
<dbReference type="InterPro" id="IPR013087">
    <property type="entry name" value="Znf_C2H2_type"/>
</dbReference>
<evidence type="ECO:0000256" key="1">
    <source>
        <dbReference type="PROSITE-ProRule" id="PRU00042"/>
    </source>
</evidence>
<proteinExistence type="predicted"/>
<dbReference type="AlphaFoldDB" id="A0A2P5YIL9"/>
<evidence type="ECO:0000259" key="2">
    <source>
        <dbReference type="PROSITE" id="PS50157"/>
    </source>
</evidence>
<keyword evidence="1" id="KW-0479">Metal-binding</keyword>
<sequence>MAKGGKGRRRTASQQTPFLLHCRRQGISGDLHPKKCSKALDNRDWEDATCSVCMECPHNAVLLLCSSHDKGCRPYMCGTSFRYSNCLDQYKKFHTKVVPFNHEERLHTSIDNSVLAAGSSRPVDKCEVTEISCPLCRGQVKGWTVVEPAREYLNAKKRNCMQDDCTFVGTFKELRKHMKADHPCAQPREADPTIEQKCRRLEREREQEDVISTIRSTMPGAMVFGDYVIERNHHGFETDEEGADPTIEQKCRRLEREREQEDVISTIRSTMPGAMVFGDYVIERNHHGFETDEEGGIDTADAIERVGDFDVGLDNNVLNFFLFLHAFGPSGNDLGRRTRQPTRAADENAVGVRLTSPVGGHQDDDYFNDGGGNVSLVSRLRRHGRVILGRSGRRRRRREDIGGQM</sequence>
<keyword evidence="1" id="KW-0862">Zinc</keyword>
<gene>
    <name evidence="3" type="ORF">GOBAR_AA05118</name>
</gene>
<accession>A0A2P5YIL9</accession>
<dbReference type="GO" id="GO:0008270">
    <property type="term" value="F:zinc ion binding"/>
    <property type="evidence" value="ECO:0007669"/>
    <property type="project" value="UniProtKB-KW"/>
</dbReference>
<dbReference type="OrthoDB" id="1921166at2759"/>
<organism evidence="3 4">
    <name type="scientific">Gossypium barbadense</name>
    <name type="common">Sea Island cotton</name>
    <name type="synonym">Hibiscus barbadensis</name>
    <dbReference type="NCBI Taxonomy" id="3634"/>
    <lineage>
        <taxon>Eukaryota</taxon>
        <taxon>Viridiplantae</taxon>
        <taxon>Streptophyta</taxon>
        <taxon>Embryophyta</taxon>
        <taxon>Tracheophyta</taxon>
        <taxon>Spermatophyta</taxon>
        <taxon>Magnoliopsida</taxon>
        <taxon>eudicotyledons</taxon>
        <taxon>Gunneridae</taxon>
        <taxon>Pentapetalae</taxon>
        <taxon>rosids</taxon>
        <taxon>malvids</taxon>
        <taxon>Malvales</taxon>
        <taxon>Malvaceae</taxon>
        <taxon>Malvoideae</taxon>
        <taxon>Gossypium</taxon>
    </lineage>
</organism>
<evidence type="ECO:0000313" key="3">
    <source>
        <dbReference type="EMBL" id="PPS15443.1"/>
    </source>
</evidence>
<reference evidence="3 4" key="1">
    <citation type="submission" date="2015-01" db="EMBL/GenBank/DDBJ databases">
        <title>Genome of allotetraploid Gossypium barbadense reveals genomic plasticity and fiber elongation in cotton evolution.</title>
        <authorList>
            <person name="Chen X."/>
            <person name="Liu X."/>
            <person name="Zhao B."/>
            <person name="Zheng H."/>
            <person name="Hu Y."/>
            <person name="Lu G."/>
            <person name="Yang C."/>
            <person name="Chen J."/>
            <person name="Shan C."/>
            <person name="Zhang L."/>
            <person name="Zhou Y."/>
            <person name="Wang L."/>
            <person name="Guo W."/>
            <person name="Bai Y."/>
            <person name="Ruan J."/>
            <person name="Shangguan X."/>
            <person name="Mao Y."/>
            <person name="Jiang J."/>
            <person name="Zhu Y."/>
            <person name="Lei J."/>
            <person name="Kang H."/>
            <person name="Chen S."/>
            <person name="He X."/>
            <person name="Wang R."/>
            <person name="Wang Y."/>
            <person name="Chen J."/>
            <person name="Wang L."/>
            <person name="Yu S."/>
            <person name="Wang B."/>
            <person name="Wei J."/>
            <person name="Song S."/>
            <person name="Lu X."/>
            <person name="Gao Z."/>
            <person name="Gu W."/>
            <person name="Deng X."/>
            <person name="Ma D."/>
            <person name="Wang S."/>
            <person name="Liang W."/>
            <person name="Fang L."/>
            <person name="Cai C."/>
            <person name="Zhu X."/>
            <person name="Zhou B."/>
            <person name="Zhang Y."/>
            <person name="Chen Z."/>
            <person name="Xu S."/>
            <person name="Zhu R."/>
            <person name="Wang S."/>
            <person name="Zhang T."/>
            <person name="Zhao G."/>
        </authorList>
    </citation>
    <scope>NUCLEOTIDE SEQUENCE [LARGE SCALE GENOMIC DNA]</scope>
    <source>
        <strain evidence="4">cv. Xinhai21</strain>
        <tissue evidence="3">Leaf</tissue>
    </source>
</reference>
<dbReference type="PANTHER" id="PTHR31197">
    <property type="entry name" value="OS01G0612600 PROTEIN"/>
    <property type="match status" value="1"/>
</dbReference>
<dbReference type="Proteomes" id="UP000239757">
    <property type="component" value="Unassembled WGS sequence"/>
</dbReference>
<dbReference type="PANTHER" id="PTHR31197:SF12">
    <property type="entry name" value="OS02G0770600 PROTEIN"/>
    <property type="match status" value="1"/>
</dbReference>
<keyword evidence="1" id="KW-0863">Zinc-finger</keyword>
<dbReference type="PROSITE" id="PS50157">
    <property type="entry name" value="ZINC_FINGER_C2H2_2"/>
    <property type="match status" value="1"/>
</dbReference>